<evidence type="ECO:0000313" key="2">
    <source>
        <dbReference type="EMBL" id="SDK33317.1"/>
    </source>
</evidence>
<dbReference type="InterPro" id="IPR006699">
    <property type="entry name" value="GlpP"/>
</dbReference>
<keyword evidence="1" id="KW-0319">Glycerol metabolism</keyword>
<protein>
    <recommendedName>
        <fullName evidence="1">Glycerol uptake operon antiterminator regulatory protein</fullName>
    </recommendedName>
</protein>
<dbReference type="PIRSF" id="PIRSF016897">
    <property type="entry name" value="GlpP"/>
    <property type="match status" value="1"/>
</dbReference>
<dbReference type="RefSeq" id="WP_092984114.1">
    <property type="nucleotide sequence ID" value="NZ_FNFY01000002.1"/>
</dbReference>
<comment type="function">
    <text evidence="1">Regulates expression of the glpD operon. In the presence of glycerol 3-phosphate (G3P) causes antitermination of transcription of glpD at the inverted repeat of the leader region to enhance its transcription. Binds and stabilizes glpD leader mRNA.</text>
</comment>
<dbReference type="STRING" id="576118.SAMN05216216_10278"/>
<dbReference type="AlphaFoldDB" id="A0A1G9B1B6"/>
<keyword evidence="1" id="KW-0805">Transcription regulation</keyword>
<dbReference type="Pfam" id="PF04309">
    <property type="entry name" value="G3P_antiterm"/>
    <property type="match status" value="1"/>
</dbReference>
<dbReference type="SUPFAM" id="SSF110391">
    <property type="entry name" value="GlpP-like"/>
    <property type="match status" value="1"/>
</dbReference>
<name>A0A1G9B1B6_9BACL</name>
<dbReference type="GO" id="GO:0006071">
    <property type="term" value="P:glycerol metabolic process"/>
    <property type="evidence" value="ECO:0007669"/>
    <property type="project" value="UniProtKB-UniRule"/>
</dbReference>
<dbReference type="Proteomes" id="UP000199008">
    <property type="component" value="Unassembled WGS sequence"/>
</dbReference>
<accession>A0A1G9B1B6</accession>
<dbReference type="PANTHER" id="PTHR35787">
    <property type="entry name" value="GLYCEROL UPTAKE OPERON ANTITERMINATOR REGULATORY PROTEIN"/>
    <property type="match status" value="1"/>
</dbReference>
<dbReference type="EMBL" id="FNFY01000002">
    <property type="protein sequence ID" value="SDK33317.1"/>
    <property type="molecule type" value="Genomic_DNA"/>
</dbReference>
<evidence type="ECO:0000256" key="1">
    <source>
        <dbReference type="PIRNR" id="PIRNR016897"/>
    </source>
</evidence>
<organism evidence="2 3">
    <name type="scientific">Lacicoccus qingdaonensis</name>
    <dbReference type="NCBI Taxonomy" id="576118"/>
    <lineage>
        <taxon>Bacteria</taxon>
        <taxon>Bacillati</taxon>
        <taxon>Bacillota</taxon>
        <taxon>Bacilli</taxon>
        <taxon>Bacillales</taxon>
        <taxon>Salinicoccaceae</taxon>
        <taxon>Lacicoccus</taxon>
    </lineage>
</organism>
<dbReference type="GO" id="GO:0003723">
    <property type="term" value="F:RNA binding"/>
    <property type="evidence" value="ECO:0007669"/>
    <property type="project" value="UniProtKB-KW"/>
</dbReference>
<dbReference type="GO" id="GO:0006355">
    <property type="term" value="P:regulation of DNA-templated transcription"/>
    <property type="evidence" value="ECO:0007669"/>
    <property type="project" value="InterPro"/>
</dbReference>
<keyword evidence="3" id="KW-1185">Reference proteome</keyword>
<keyword evidence="1" id="KW-0694">RNA-binding</keyword>
<dbReference type="PANTHER" id="PTHR35787:SF1">
    <property type="entry name" value="GLYCEROL UPTAKE OPERON ANTITERMINATOR REGULATORY PROTEIN"/>
    <property type="match status" value="1"/>
</dbReference>
<reference evidence="3" key="1">
    <citation type="submission" date="2016-10" db="EMBL/GenBank/DDBJ databases">
        <authorList>
            <person name="Varghese N."/>
            <person name="Submissions S."/>
        </authorList>
    </citation>
    <scope>NUCLEOTIDE SEQUENCE [LARGE SCALE GENOMIC DNA]</scope>
    <source>
        <strain evidence="3">CGMCC 1.8895</strain>
    </source>
</reference>
<sequence length="189" mass="21373">MNQQSKMIGAVANFKQLDKAVKYKDKLACVFVLFGNISNIKMIVDQLKEEGIECYIHIEKIESLKVDDYAFKFIRNNVGADGIVTTKAGYIKKAKNVGLKVVQRSFVVDNRMKEMVLDGLKRQQPDYLEIMPAITSYLIPEIKKEHDIDIIAGGLVDDMKVFNEAVSDGASLVSTSNVEIWKQYFNNDL</sequence>
<dbReference type="OrthoDB" id="9799580at2"/>
<evidence type="ECO:0000313" key="3">
    <source>
        <dbReference type="Proteomes" id="UP000199008"/>
    </source>
</evidence>
<keyword evidence="1" id="KW-0804">Transcription</keyword>
<dbReference type="InterPro" id="IPR013785">
    <property type="entry name" value="Aldolase_TIM"/>
</dbReference>
<dbReference type="Gene3D" id="3.20.20.70">
    <property type="entry name" value="Aldolase class I"/>
    <property type="match status" value="1"/>
</dbReference>
<gene>
    <name evidence="2" type="ORF">SAMN05216216_10278</name>
</gene>
<proteinExistence type="predicted"/>